<organism evidence="1 2">
    <name type="scientific">Phytomonospora endophytica</name>
    <dbReference type="NCBI Taxonomy" id="714109"/>
    <lineage>
        <taxon>Bacteria</taxon>
        <taxon>Bacillati</taxon>
        <taxon>Actinomycetota</taxon>
        <taxon>Actinomycetes</taxon>
        <taxon>Micromonosporales</taxon>
        <taxon>Micromonosporaceae</taxon>
        <taxon>Phytomonospora</taxon>
    </lineage>
</organism>
<accession>A0A841FBL5</accession>
<gene>
    <name evidence="1" type="ORF">HNR73_002525</name>
</gene>
<name>A0A841FBL5_9ACTN</name>
<dbReference type="Proteomes" id="UP000548476">
    <property type="component" value="Unassembled WGS sequence"/>
</dbReference>
<protein>
    <submittedName>
        <fullName evidence="1">Uncharacterized protein</fullName>
    </submittedName>
</protein>
<evidence type="ECO:0000313" key="2">
    <source>
        <dbReference type="Proteomes" id="UP000548476"/>
    </source>
</evidence>
<dbReference type="RefSeq" id="WP_184787547.1">
    <property type="nucleotide sequence ID" value="NZ_BONT01000068.1"/>
</dbReference>
<dbReference type="EMBL" id="JACHGT010000005">
    <property type="protein sequence ID" value="MBB6034671.1"/>
    <property type="molecule type" value="Genomic_DNA"/>
</dbReference>
<evidence type="ECO:0000313" key="1">
    <source>
        <dbReference type="EMBL" id="MBB6034671.1"/>
    </source>
</evidence>
<sequence>MTSPATSEDAQRIPSVIINNDVDADLWGTERTALVDMQDWPVEVLAKDTPPSARRGVDLVMKFTGETLATAVDGLKTAGSCAGQPRPSSAQS</sequence>
<keyword evidence="2" id="KW-1185">Reference proteome</keyword>
<proteinExistence type="predicted"/>
<dbReference type="AlphaFoldDB" id="A0A841FBL5"/>
<comment type="caution">
    <text evidence="1">The sequence shown here is derived from an EMBL/GenBank/DDBJ whole genome shotgun (WGS) entry which is preliminary data.</text>
</comment>
<reference evidence="1 2" key="1">
    <citation type="submission" date="2020-08" db="EMBL/GenBank/DDBJ databases">
        <title>Genomic Encyclopedia of Type Strains, Phase IV (KMG-IV): sequencing the most valuable type-strain genomes for metagenomic binning, comparative biology and taxonomic classification.</title>
        <authorList>
            <person name="Goeker M."/>
        </authorList>
    </citation>
    <scope>NUCLEOTIDE SEQUENCE [LARGE SCALE GENOMIC DNA]</scope>
    <source>
        <strain evidence="1 2">YIM 65646</strain>
    </source>
</reference>